<dbReference type="GO" id="GO:0005737">
    <property type="term" value="C:cytoplasm"/>
    <property type="evidence" value="ECO:0007669"/>
    <property type="project" value="UniProtKB-ARBA"/>
</dbReference>
<keyword evidence="2" id="KW-0689">Ribosomal protein</keyword>
<name>A0A398D046_9BACT</name>
<feature type="region of interest" description="Disordered" evidence="4">
    <location>
        <begin position="34"/>
        <end position="66"/>
    </location>
</feature>
<dbReference type="AlphaFoldDB" id="A0A398D046"/>
<feature type="domain" description="S1 motif" evidence="5">
    <location>
        <begin position="182"/>
        <end position="247"/>
    </location>
</feature>
<feature type="domain" description="S1 motif" evidence="5">
    <location>
        <begin position="95"/>
        <end position="164"/>
    </location>
</feature>
<dbReference type="OrthoDB" id="9804077at2"/>
<feature type="domain" description="S1 motif" evidence="5">
    <location>
        <begin position="354"/>
        <end position="423"/>
    </location>
</feature>
<dbReference type="InterPro" id="IPR003029">
    <property type="entry name" value="S1_domain"/>
</dbReference>
<feature type="compositionally biased region" description="Low complexity" evidence="4">
    <location>
        <begin position="537"/>
        <end position="549"/>
    </location>
</feature>
<dbReference type="EMBL" id="QXIS01000004">
    <property type="protein sequence ID" value="RIE06819.1"/>
    <property type="molecule type" value="Genomic_DNA"/>
</dbReference>
<comment type="similarity">
    <text evidence="1">Belongs to the bacterial ribosomal protein bS1 family.</text>
</comment>
<dbReference type="InterPro" id="IPR012340">
    <property type="entry name" value="NA-bd_OB-fold"/>
</dbReference>
<sequence>MVDMDKHVATETTGETDGLFDVKNLLDEIAQPIKPAADVAEEKTPEEAATPEKAETETEQVEAADDEIKASEREAALAADLSPKAGYAPRLLRRGDVIDVSVVKLERDGVMVNAGGKGDYYIPLNRLTMRTDVAVGEIAHVGETMKVAVVKEEDEQGTAVLSKLKADQEEVWADVEKYFDEQTIVTAKVTKAIKGGLLVDIGVPCFLPQSQVASDYRNNLPSLVGQDIPVKVTEFDKKLRRIIASHRAAMQVIRQKQKKEFFTKIQPGDIYEGTVNGIAEFGAFVDIGYGVEGLVHLSELTYGRRRPVEEVVQKKDKVKVKVLKVDPETGKVSLSIKQTKPHPWETIEEDYPVGMILEGAVIRILTFGAIIELSEGVTGLLHISQISNDKIRKVEDVLNVGDILKVRVLEVLKDERKVKLSMKGVEGNESLFGREPGQETPSVETGSDTDATGSTFVQPEVVQPEAPAVENVEPEVPPVDNVEPEVVEPVESAVAEPEVVQPEAPAVDNVEPEVVQPEAPAVDNVEPEVVEAKPVEPEVVQPEAPAVDNVEPEVVEPVESGAAEPMSTEEAVRHEETEGPAEA</sequence>
<evidence type="ECO:0000259" key="5">
    <source>
        <dbReference type="PROSITE" id="PS50126"/>
    </source>
</evidence>
<dbReference type="PRINTS" id="PR00681">
    <property type="entry name" value="RIBOSOMALS1"/>
</dbReference>
<feature type="compositionally biased region" description="Basic and acidic residues" evidence="4">
    <location>
        <begin position="40"/>
        <end position="56"/>
    </location>
</feature>
<dbReference type="Proteomes" id="UP000266328">
    <property type="component" value="Unassembled WGS sequence"/>
</dbReference>
<gene>
    <name evidence="6" type="ORF">SMC7_00825</name>
</gene>
<evidence type="ECO:0000256" key="3">
    <source>
        <dbReference type="ARBA" id="ARBA00023274"/>
    </source>
</evidence>
<evidence type="ECO:0000256" key="2">
    <source>
        <dbReference type="ARBA" id="ARBA00022980"/>
    </source>
</evidence>
<organism evidence="6 7">
    <name type="scientific">Candidatus Cryosericum terrychapinii</name>
    <dbReference type="NCBI Taxonomy" id="2290919"/>
    <lineage>
        <taxon>Bacteria</taxon>
        <taxon>Pseudomonadati</taxon>
        <taxon>Caldisericota/Cryosericota group</taxon>
        <taxon>Candidatus Cryosericota</taxon>
        <taxon>Candidatus Cryosericia</taxon>
        <taxon>Candidatus Cryosericales</taxon>
        <taxon>Candidatus Cryosericaceae</taxon>
        <taxon>Candidatus Cryosericum</taxon>
    </lineage>
</organism>
<evidence type="ECO:0000256" key="4">
    <source>
        <dbReference type="SAM" id="MobiDB-lite"/>
    </source>
</evidence>
<evidence type="ECO:0000256" key="1">
    <source>
        <dbReference type="ARBA" id="ARBA00006767"/>
    </source>
</evidence>
<dbReference type="InterPro" id="IPR035104">
    <property type="entry name" value="Ribosomal_protein_S1-like"/>
</dbReference>
<dbReference type="GO" id="GO:0003735">
    <property type="term" value="F:structural constituent of ribosome"/>
    <property type="evidence" value="ECO:0007669"/>
    <property type="project" value="TreeGrafter"/>
</dbReference>
<dbReference type="InterPro" id="IPR050437">
    <property type="entry name" value="Ribos_protein_bS1-like"/>
</dbReference>
<keyword evidence="3" id="KW-0687">Ribonucleoprotein</keyword>
<evidence type="ECO:0000313" key="6">
    <source>
        <dbReference type="EMBL" id="RIE06819.1"/>
    </source>
</evidence>
<dbReference type="FunFam" id="2.40.50.140:FF:000051">
    <property type="entry name" value="RNA-binding transcriptional accessory protein"/>
    <property type="match status" value="1"/>
</dbReference>
<dbReference type="GO" id="GO:0006412">
    <property type="term" value="P:translation"/>
    <property type="evidence" value="ECO:0007669"/>
    <property type="project" value="TreeGrafter"/>
</dbReference>
<dbReference type="SMART" id="SM00316">
    <property type="entry name" value="S1"/>
    <property type="match status" value="4"/>
</dbReference>
<dbReference type="PANTHER" id="PTHR10724:SF7">
    <property type="entry name" value="SMALL RIBOSOMAL SUBUNIT PROTEIN BS1C"/>
    <property type="match status" value="1"/>
</dbReference>
<dbReference type="Pfam" id="PF00575">
    <property type="entry name" value="S1"/>
    <property type="match status" value="4"/>
</dbReference>
<dbReference type="GO" id="GO:0003729">
    <property type="term" value="F:mRNA binding"/>
    <property type="evidence" value="ECO:0007669"/>
    <property type="project" value="TreeGrafter"/>
</dbReference>
<dbReference type="SUPFAM" id="SSF50249">
    <property type="entry name" value="Nucleic acid-binding proteins"/>
    <property type="match status" value="4"/>
</dbReference>
<dbReference type="GO" id="GO:1990904">
    <property type="term" value="C:ribonucleoprotein complex"/>
    <property type="evidence" value="ECO:0007669"/>
    <property type="project" value="UniProtKB-KW"/>
</dbReference>
<feature type="domain" description="S1 motif" evidence="5">
    <location>
        <begin position="268"/>
        <end position="337"/>
    </location>
</feature>
<dbReference type="PROSITE" id="PS50126">
    <property type="entry name" value="S1"/>
    <property type="match status" value="4"/>
</dbReference>
<dbReference type="PANTHER" id="PTHR10724">
    <property type="entry name" value="30S RIBOSOMAL PROTEIN S1"/>
    <property type="match status" value="1"/>
</dbReference>
<feature type="compositionally biased region" description="Polar residues" evidence="4">
    <location>
        <begin position="439"/>
        <end position="453"/>
    </location>
</feature>
<protein>
    <submittedName>
        <fullName evidence="6">S1 RNA-binding domain-containing protein</fullName>
    </submittedName>
</protein>
<evidence type="ECO:0000313" key="7">
    <source>
        <dbReference type="Proteomes" id="UP000266328"/>
    </source>
</evidence>
<comment type="caution">
    <text evidence="6">The sequence shown here is derived from an EMBL/GenBank/DDBJ whole genome shotgun (WGS) entry which is preliminary data.</text>
</comment>
<dbReference type="GO" id="GO:0005840">
    <property type="term" value="C:ribosome"/>
    <property type="evidence" value="ECO:0007669"/>
    <property type="project" value="UniProtKB-KW"/>
</dbReference>
<accession>A0A398D046</accession>
<reference evidence="6 7" key="1">
    <citation type="submission" date="2018-09" db="EMBL/GenBank/DDBJ databases">
        <title>Discovery and Ecogenomic Context for Candidatus Cryosericales, a Global Caldiserica Order Active in Thawing Permafrost.</title>
        <authorList>
            <person name="Martinez M.A."/>
            <person name="Woodcroft B.J."/>
            <person name="Ignacio Espinoza J.C."/>
            <person name="Zayed A."/>
            <person name="Singleton C.M."/>
            <person name="Boyd J."/>
            <person name="Li Y.-F."/>
            <person name="Purvine S."/>
            <person name="Maughan H."/>
            <person name="Hodgkins S.B."/>
            <person name="Anderson D."/>
            <person name="Sederholm M."/>
            <person name="Temperton B."/>
            <person name="Saleska S.R."/>
            <person name="Tyson G.W."/>
            <person name="Rich V.I."/>
        </authorList>
    </citation>
    <scope>NUCLEOTIDE SEQUENCE [LARGE SCALE GENOMIC DNA]</scope>
    <source>
        <strain evidence="6 7">SMC7</strain>
    </source>
</reference>
<proteinExistence type="inferred from homology"/>
<dbReference type="CDD" id="cd04465">
    <property type="entry name" value="S1_RPS1_repeat_ec2_hs2"/>
    <property type="match status" value="1"/>
</dbReference>
<dbReference type="Gene3D" id="2.40.50.140">
    <property type="entry name" value="Nucleic acid-binding proteins"/>
    <property type="match status" value="4"/>
</dbReference>
<feature type="region of interest" description="Disordered" evidence="4">
    <location>
        <begin position="428"/>
        <end position="453"/>
    </location>
</feature>
<keyword evidence="7" id="KW-1185">Reference proteome</keyword>
<feature type="region of interest" description="Disordered" evidence="4">
    <location>
        <begin position="533"/>
        <end position="583"/>
    </location>
</feature>